<proteinExistence type="predicted"/>
<dbReference type="GO" id="GO:0032259">
    <property type="term" value="P:methylation"/>
    <property type="evidence" value="ECO:0007669"/>
    <property type="project" value="UniProtKB-KW"/>
</dbReference>
<dbReference type="SUPFAM" id="SSF53335">
    <property type="entry name" value="S-adenosyl-L-methionine-dependent methyltransferases"/>
    <property type="match status" value="1"/>
</dbReference>
<keyword evidence="3" id="KW-1185">Reference proteome</keyword>
<reference evidence="1 3" key="1">
    <citation type="submission" date="2015-04" db="EMBL/GenBank/DDBJ databases">
        <title>The draft genome sequence of Roseovarius indicus B108T.</title>
        <authorList>
            <person name="Li G."/>
            <person name="Lai Q."/>
            <person name="Shao Z."/>
            <person name="Yan P."/>
        </authorList>
    </citation>
    <scope>NUCLEOTIDE SEQUENCE [LARGE SCALE GENOMIC DNA]</scope>
    <source>
        <strain evidence="1 3">B108</strain>
    </source>
</reference>
<keyword evidence="1" id="KW-0808">Transferase</keyword>
<dbReference type="KEGG" id="rid:RIdsm_02845"/>
<organism evidence="1 3">
    <name type="scientific">Roseovarius indicus</name>
    <dbReference type="NCBI Taxonomy" id="540747"/>
    <lineage>
        <taxon>Bacteria</taxon>
        <taxon>Pseudomonadati</taxon>
        <taxon>Pseudomonadota</taxon>
        <taxon>Alphaproteobacteria</taxon>
        <taxon>Rhodobacterales</taxon>
        <taxon>Roseobacteraceae</taxon>
        <taxon>Roseovarius</taxon>
    </lineage>
</organism>
<evidence type="ECO:0000313" key="4">
    <source>
        <dbReference type="Proteomes" id="UP000325785"/>
    </source>
</evidence>
<dbReference type="EMBL" id="CP031598">
    <property type="protein sequence ID" value="QEW27036.1"/>
    <property type="molecule type" value="Genomic_DNA"/>
</dbReference>
<protein>
    <submittedName>
        <fullName evidence="1">Methyltransferase type 11</fullName>
    </submittedName>
    <submittedName>
        <fullName evidence="2">Putative TPR repeat-containing methyltransferase</fullName>
    </submittedName>
</protein>
<dbReference type="Proteomes" id="UP000325785">
    <property type="component" value="Chromosome"/>
</dbReference>
<evidence type="ECO:0000313" key="2">
    <source>
        <dbReference type="EMBL" id="QEW27036.1"/>
    </source>
</evidence>
<name>A0A0T5PB17_9RHOB</name>
<keyword evidence="1" id="KW-0489">Methyltransferase</keyword>
<evidence type="ECO:0000313" key="3">
    <source>
        <dbReference type="Proteomes" id="UP000051401"/>
    </source>
</evidence>
<dbReference type="AlphaFoldDB" id="A0A0T5PB17"/>
<dbReference type="PANTHER" id="PTHR43861:SF1">
    <property type="entry name" value="TRANS-ACONITATE 2-METHYLTRANSFERASE"/>
    <property type="match status" value="1"/>
</dbReference>
<dbReference type="GO" id="GO:0008168">
    <property type="term" value="F:methyltransferase activity"/>
    <property type="evidence" value="ECO:0007669"/>
    <property type="project" value="UniProtKB-KW"/>
</dbReference>
<dbReference type="OrthoDB" id="9807911at2"/>
<reference evidence="2 4" key="2">
    <citation type="submission" date="2018-08" db="EMBL/GenBank/DDBJ databases">
        <title>Genetic Globetrotter - A new plasmid hitch-hiking vast phylogenetic and geographic distances.</title>
        <authorList>
            <person name="Vollmers J."/>
            <person name="Petersen J."/>
        </authorList>
    </citation>
    <scope>NUCLEOTIDE SEQUENCE [LARGE SCALE GENOMIC DNA]</scope>
    <source>
        <strain evidence="2 4">DSM 26383</strain>
    </source>
</reference>
<evidence type="ECO:0000313" key="1">
    <source>
        <dbReference type="EMBL" id="KRS18143.1"/>
    </source>
</evidence>
<dbReference type="Pfam" id="PF13489">
    <property type="entry name" value="Methyltransf_23"/>
    <property type="match status" value="1"/>
</dbReference>
<dbReference type="Gene3D" id="3.40.50.150">
    <property type="entry name" value="Vaccinia Virus protein VP39"/>
    <property type="match status" value="1"/>
</dbReference>
<dbReference type="PANTHER" id="PTHR43861">
    <property type="entry name" value="TRANS-ACONITATE 2-METHYLTRANSFERASE-RELATED"/>
    <property type="match status" value="1"/>
</dbReference>
<dbReference type="CDD" id="cd02440">
    <property type="entry name" value="AdoMet_MTases"/>
    <property type="match status" value="1"/>
</dbReference>
<dbReference type="EMBL" id="LAXI01000004">
    <property type="protein sequence ID" value="KRS18143.1"/>
    <property type="molecule type" value="Genomic_DNA"/>
</dbReference>
<sequence>MGEKFLDRVYDASTPEGTQALYDAWASTYDAEIAENGYATPGRVAEAMFKHVPDSDAPILDFGCGTGLSGLALKLAGFSTIDGMDPSPEMVDGARKKGVYRSLTVLDVKETAPVPKDAYSAITATGVIGTGAAPASTFGMLMKALPKGGLLGLSLNDHALADPRFEAALNEWLDCGAAHLRFKKYGPHLPGLNLKCNVYVIEKA</sequence>
<dbReference type="Proteomes" id="UP000051401">
    <property type="component" value="Unassembled WGS sequence"/>
</dbReference>
<dbReference type="PATRIC" id="fig|540747.5.peg.4443"/>
<dbReference type="InterPro" id="IPR029063">
    <property type="entry name" value="SAM-dependent_MTases_sf"/>
</dbReference>
<dbReference type="RefSeq" id="WP_057815200.1">
    <property type="nucleotide sequence ID" value="NZ_CP031598.1"/>
</dbReference>
<dbReference type="STRING" id="540747.SAMN04488031_101500"/>
<accession>A0A0T5PB17</accession>
<gene>
    <name evidence="2" type="ORF">RIdsm_02845</name>
    <name evidence="1" type="ORF">XM52_08275</name>
</gene>